<evidence type="ECO:0000256" key="1">
    <source>
        <dbReference type="ARBA" id="ARBA00022723"/>
    </source>
</evidence>
<keyword evidence="1" id="KW-0479">Metal-binding</keyword>
<sequence>MFTKKVLPFCIALSSSVLTFTASAQSLSPTEQKIVAAVQARSEAALQLLERSVNINSGTLNHAGVREVGKLFRAELDGLGFKTSWSEMPAAMNRAGHLLAEREGRQGKRVLMIGHLDTVFEKDSPVQLWERKGNRVRGQGVNDMKGGDIIMIEALRALHAVGALDNTRIQVIFSGDEESAGHPIATSRADLINAAKRSDVALAFEGTALDNQGNATGTVGRRASGGFVLDVKAKQGHSATVFSHNGYGAIFETARILNSFREQLIEPDLTFNPGNILGGTEITYDSQNGKGTAFGKTNVIAPSAQVHGDLRYLSAEQGQRAKVRMKDIVSKSLAGTSATIRFSENYPPMSPTPGNYALLDIYSKASHDAGLGEIKAFPPGERGAGDIQFVAPYVDSLDGLGATGKGAHSPDEDLDISSIQRATIRTAIYLYRLTR</sequence>
<evidence type="ECO:0000259" key="4">
    <source>
        <dbReference type="Pfam" id="PF07687"/>
    </source>
</evidence>
<feature type="signal peptide" evidence="3">
    <location>
        <begin position="1"/>
        <end position="24"/>
    </location>
</feature>
<keyword evidence="2" id="KW-0378">Hydrolase</keyword>
<dbReference type="EMBL" id="QJKB01000025">
    <property type="protein sequence ID" value="PXX34899.1"/>
    <property type="molecule type" value="Genomic_DNA"/>
</dbReference>
<evidence type="ECO:0000313" key="6">
    <source>
        <dbReference type="Proteomes" id="UP000247792"/>
    </source>
</evidence>
<proteinExistence type="predicted"/>
<evidence type="ECO:0000256" key="3">
    <source>
        <dbReference type="SAM" id="SignalP"/>
    </source>
</evidence>
<dbReference type="RefSeq" id="WP_110258433.1">
    <property type="nucleotide sequence ID" value="NZ_QJKB01000025.1"/>
</dbReference>
<dbReference type="Pfam" id="PF01546">
    <property type="entry name" value="Peptidase_M20"/>
    <property type="match status" value="1"/>
</dbReference>
<reference evidence="5 6" key="1">
    <citation type="submission" date="2018-05" db="EMBL/GenBank/DDBJ databases">
        <title>Genomic Encyclopedia of Type Strains, Phase IV (KMG-IV): sequencing the most valuable type-strain genomes for metagenomic binning, comparative biology and taxonomic classification.</title>
        <authorList>
            <person name="Goeker M."/>
        </authorList>
    </citation>
    <scope>NUCLEOTIDE SEQUENCE [LARGE SCALE GENOMIC DNA]</scope>
    <source>
        <strain evidence="5 6">DSM 19792</strain>
    </source>
</reference>
<dbReference type="GO" id="GO:0004180">
    <property type="term" value="F:carboxypeptidase activity"/>
    <property type="evidence" value="ECO:0007669"/>
    <property type="project" value="UniProtKB-KW"/>
</dbReference>
<evidence type="ECO:0000313" key="5">
    <source>
        <dbReference type="EMBL" id="PXX34899.1"/>
    </source>
</evidence>
<name>A0A318J5N7_9BURK</name>
<dbReference type="InterPro" id="IPR036264">
    <property type="entry name" value="Bact_exopeptidase_dim_dom"/>
</dbReference>
<comment type="caution">
    <text evidence="5">The sequence shown here is derived from an EMBL/GenBank/DDBJ whole genome shotgun (WGS) entry which is preliminary data.</text>
</comment>
<dbReference type="PANTHER" id="PTHR43808:SF32">
    <property type="entry name" value="ARGE_DAPE-RELATED DEACYLASE"/>
    <property type="match status" value="1"/>
</dbReference>
<dbReference type="PANTHER" id="PTHR43808">
    <property type="entry name" value="ACETYLORNITHINE DEACETYLASE"/>
    <property type="match status" value="1"/>
</dbReference>
<keyword evidence="5" id="KW-0645">Protease</keyword>
<dbReference type="InterPro" id="IPR002933">
    <property type="entry name" value="Peptidase_M20"/>
</dbReference>
<dbReference type="OrthoDB" id="9776600at2"/>
<dbReference type="SUPFAM" id="SSF55031">
    <property type="entry name" value="Bacterial exopeptidase dimerisation domain"/>
    <property type="match status" value="1"/>
</dbReference>
<feature type="chain" id="PRO_5016237701" evidence="3">
    <location>
        <begin position="25"/>
        <end position="435"/>
    </location>
</feature>
<dbReference type="Gene3D" id="3.40.630.10">
    <property type="entry name" value="Zn peptidases"/>
    <property type="match status" value="1"/>
</dbReference>
<evidence type="ECO:0000256" key="2">
    <source>
        <dbReference type="ARBA" id="ARBA00022801"/>
    </source>
</evidence>
<keyword evidence="5" id="KW-0121">Carboxypeptidase</keyword>
<protein>
    <submittedName>
        <fullName evidence="5">Glutamate carboxypeptidase</fullName>
    </submittedName>
</protein>
<feature type="domain" description="Peptidase M20 dimerisation" evidence="4">
    <location>
        <begin position="219"/>
        <end position="333"/>
    </location>
</feature>
<dbReference type="InterPro" id="IPR011650">
    <property type="entry name" value="Peptidase_M20_dimer"/>
</dbReference>
<dbReference type="AlphaFoldDB" id="A0A318J5N7"/>
<dbReference type="Proteomes" id="UP000247792">
    <property type="component" value="Unassembled WGS sequence"/>
</dbReference>
<keyword evidence="3" id="KW-0732">Signal</keyword>
<dbReference type="GO" id="GO:0046872">
    <property type="term" value="F:metal ion binding"/>
    <property type="evidence" value="ECO:0007669"/>
    <property type="project" value="UniProtKB-KW"/>
</dbReference>
<gene>
    <name evidence="5" type="ORF">DFR42_1252</name>
</gene>
<dbReference type="Pfam" id="PF07687">
    <property type="entry name" value="M20_dimer"/>
    <property type="match status" value="1"/>
</dbReference>
<dbReference type="InterPro" id="IPR050072">
    <property type="entry name" value="Peptidase_M20A"/>
</dbReference>
<organism evidence="5 6">
    <name type="scientific">Undibacterium pigrum</name>
    <dbReference type="NCBI Taxonomy" id="401470"/>
    <lineage>
        <taxon>Bacteria</taxon>
        <taxon>Pseudomonadati</taxon>
        <taxon>Pseudomonadota</taxon>
        <taxon>Betaproteobacteria</taxon>
        <taxon>Burkholderiales</taxon>
        <taxon>Oxalobacteraceae</taxon>
        <taxon>Undibacterium</taxon>
    </lineage>
</organism>
<dbReference type="Gene3D" id="3.30.70.360">
    <property type="match status" value="1"/>
</dbReference>
<keyword evidence="6" id="KW-1185">Reference proteome</keyword>
<accession>A0A318J5N7</accession>
<dbReference type="SUPFAM" id="SSF53187">
    <property type="entry name" value="Zn-dependent exopeptidases"/>
    <property type="match status" value="1"/>
</dbReference>